<dbReference type="InterPro" id="IPR051706">
    <property type="entry name" value="Glycosyltransferase_domain"/>
</dbReference>
<evidence type="ECO:0000256" key="2">
    <source>
        <dbReference type="SAM" id="SignalP"/>
    </source>
</evidence>
<feature type="chain" id="PRO_5022975215" description="Glycosyltransferase" evidence="2">
    <location>
        <begin position="25"/>
        <end position="381"/>
    </location>
</feature>
<dbReference type="PANTHER" id="PTHR32385">
    <property type="entry name" value="MANNOSYL PHOSPHORYLINOSITOL CERAMIDE SYNTHASE"/>
    <property type="match status" value="1"/>
</dbReference>
<dbReference type="EMBL" id="CP031036">
    <property type="protein sequence ID" value="QDZ20048.1"/>
    <property type="molecule type" value="Genomic_DNA"/>
</dbReference>
<sequence>MLCARRGGYLVAWVLFACIGLLSPRTVELQIRSGVRVAPEDVVALLGDDWFRGERGTSQNASADGEARCVEVANAGPPLLEERSLGPGAPAPPIPQSIHFLQGFREDGGAPAAAGGLELPQKYLDAMREWKQMNPSSCVVRHEPKNIVELLSRRNATGWMSLFASYGHYIQKCDVSRYILMFLEGGVYTDVDIGVKRDLGGSTWLKYPAAKVFLGTERIVPEVYGEAMAAHKIRNGTREHPVRVANFWMMSEPGHKFWQHVMGIASARARLPVAESYDILYTTGPDLLTEAYHTFDGEDGEIVLLDREEFAALLHHDSDGHWRSNFTRIDLLVYARMIIIIIQRFSLGLLLHLFGGAHALELEGAEEQGELSYTKEVFYQA</sequence>
<dbReference type="SUPFAM" id="SSF53448">
    <property type="entry name" value="Nucleotide-diphospho-sugar transferases"/>
    <property type="match status" value="1"/>
</dbReference>
<dbReference type="InterPro" id="IPR007577">
    <property type="entry name" value="GlycoTrfase_DXD_sugar-bd_CS"/>
</dbReference>
<keyword evidence="4" id="KW-1185">Reference proteome</keyword>
<dbReference type="Proteomes" id="UP000316726">
    <property type="component" value="Chromosome 3"/>
</dbReference>
<keyword evidence="1" id="KW-0808">Transferase</keyword>
<feature type="signal peptide" evidence="2">
    <location>
        <begin position="1"/>
        <end position="24"/>
    </location>
</feature>
<evidence type="ECO:0000313" key="4">
    <source>
        <dbReference type="Proteomes" id="UP000316726"/>
    </source>
</evidence>
<protein>
    <recommendedName>
        <fullName evidence="5">Glycosyltransferase</fullName>
    </recommendedName>
</protein>
<dbReference type="AlphaFoldDB" id="A0A5B8MH70"/>
<evidence type="ECO:0000313" key="3">
    <source>
        <dbReference type="EMBL" id="QDZ20048.1"/>
    </source>
</evidence>
<dbReference type="GO" id="GO:0000030">
    <property type="term" value="F:mannosyltransferase activity"/>
    <property type="evidence" value="ECO:0007669"/>
    <property type="project" value="TreeGrafter"/>
</dbReference>
<proteinExistence type="predicted"/>
<dbReference type="OrthoDB" id="409543at2759"/>
<dbReference type="Gene3D" id="3.90.550.20">
    <property type="match status" value="1"/>
</dbReference>
<evidence type="ECO:0000256" key="1">
    <source>
        <dbReference type="ARBA" id="ARBA00022679"/>
    </source>
</evidence>
<dbReference type="GO" id="GO:0051999">
    <property type="term" value="P:mannosyl-inositol phosphorylceramide biosynthetic process"/>
    <property type="evidence" value="ECO:0007669"/>
    <property type="project" value="TreeGrafter"/>
</dbReference>
<keyword evidence="2" id="KW-0732">Signal</keyword>
<evidence type="ECO:0008006" key="5">
    <source>
        <dbReference type="Google" id="ProtNLM"/>
    </source>
</evidence>
<gene>
    <name evidence="3" type="ORF">A3770_03p25660</name>
</gene>
<dbReference type="PANTHER" id="PTHR32385:SF23">
    <property type="entry name" value="NUCLEOTIDE-DIPHOSPHO-SUGAR TRANSFERASE"/>
    <property type="match status" value="1"/>
</dbReference>
<dbReference type="PROSITE" id="PS51257">
    <property type="entry name" value="PROKAR_LIPOPROTEIN"/>
    <property type="match status" value="1"/>
</dbReference>
<name>A0A5B8MH70_9CHLO</name>
<dbReference type="Pfam" id="PF04488">
    <property type="entry name" value="Gly_transf_sug"/>
    <property type="match status" value="1"/>
</dbReference>
<organism evidence="3 4">
    <name type="scientific">Chloropicon primus</name>
    <dbReference type="NCBI Taxonomy" id="1764295"/>
    <lineage>
        <taxon>Eukaryota</taxon>
        <taxon>Viridiplantae</taxon>
        <taxon>Chlorophyta</taxon>
        <taxon>Chloropicophyceae</taxon>
        <taxon>Chloropicales</taxon>
        <taxon>Chloropicaceae</taxon>
        <taxon>Chloropicon</taxon>
    </lineage>
</organism>
<reference evidence="3 4" key="1">
    <citation type="submission" date="2018-07" db="EMBL/GenBank/DDBJ databases">
        <title>The complete nuclear genome of the prasinophyte Chloropicon primus (CCMP1205).</title>
        <authorList>
            <person name="Pombert J.-F."/>
            <person name="Otis C."/>
            <person name="Turmel M."/>
            <person name="Lemieux C."/>
        </authorList>
    </citation>
    <scope>NUCLEOTIDE SEQUENCE [LARGE SCALE GENOMIC DNA]</scope>
    <source>
        <strain evidence="3 4">CCMP1205</strain>
    </source>
</reference>
<accession>A0A5B8MH70</accession>
<dbReference type="InterPro" id="IPR029044">
    <property type="entry name" value="Nucleotide-diphossugar_trans"/>
</dbReference>
<dbReference type="GO" id="GO:0016020">
    <property type="term" value="C:membrane"/>
    <property type="evidence" value="ECO:0007669"/>
    <property type="project" value="GOC"/>
</dbReference>